<keyword evidence="6" id="KW-0969">Cilium</keyword>
<evidence type="ECO:0000256" key="3">
    <source>
        <dbReference type="ARBA" id="ARBA00023143"/>
    </source>
</evidence>
<comment type="caution">
    <text evidence="6">The sequence shown here is derived from an EMBL/GenBank/DDBJ whole genome shotgun (WGS) entry which is preliminary data.</text>
</comment>
<dbReference type="GO" id="GO:0071978">
    <property type="term" value="P:bacterial-type flagellum-dependent swarming motility"/>
    <property type="evidence" value="ECO:0007669"/>
    <property type="project" value="TreeGrafter"/>
</dbReference>
<dbReference type="Pfam" id="PF06429">
    <property type="entry name" value="Flg_bbr_C"/>
    <property type="match status" value="1"/>
</dbReference>
<feature type="non-terminal residue" evidence="6">
    <location>
        <position position="1"/>
    </location>
</feature>
<name>A0A9E1FA12_9BACT</name>
<organism evidence="6 7">
    <name type="scientific">Campylobacter concisus</name>
    <dbReference type="NCBI Taxonomy" id="199"/>
    <lineage>
        <taxon>Bacteria</taxon>
        <taxon>Pseudomonadati</taxon>
        <taxon>Campylobacterota</taxon>
        <taxon>Epsilonproteobacteria</taxon>
        <taxon>Campylobacterales</taxon>
        <taxon>Campylobacteraceae</taxon>
        <taxon>Campylobacter</taxon>
    </lineage>
</organism>
<dbReference type="AlphaFoldDB" id="A0A9E1FA12"/>
<protein>
    <submittedName>
        <fullName evidence="6">Flagellar hook-basal body complex protein</fullName>
    </submittedName>
</protein>
<dbReference type="InterPro" id="IPR020013">
    <property type="entry name" value="Flagellar_FlgE/F/G"/>
</dbReference>
<dbReference type="NCBIfam" id="TIGR03506">
    <property type="entry name" value="FlgEFG_subfam"/>
    <property type="match status" value="1"/>
</dbReference>
<reference evidence="6" key="1">
    <citation type="submission" date="2021-02" db="EMBL/GenBank/DDBJ databases">
        <title>Infant gut strain persistence is associated with maternal origin, phylogeny, and functional potential including surface adhesion and iron acquisition.</title>
        <authorList>
            <person name="Lou Y.C."/>
        </authorList>
    </citation>
    <scope>NUCLEOTIDE SEQUENCE</scope>
    <source>
        <strain evidence="6">L3_101_000G1_dasL3_101_000G1_concoct_7_sub</strain>
    </source>
</reference>
<evidence type="ECO:0000256" key="1">
    <source>
        <dbReference type="ARBA" id="ARBA00004117"/>
    </source>
</evidence>
<proteinExistence type="inferred from homology"/>
<evidence type="ECO:0000259" key="5">
    <source>
        <dbReference type="Pfam" id="PF06429"/>
    </source>
</evidence>
<keyword evidence="6" id="KW-0282">Flagellum</keyword>
<dbReference type="Proteomes" id="UP000824019">
    <property type="component" value="Unassembled WGS sequence"/>
</dbReference>
<evidence type="ECO:0000256" key="2">
    <source>
        <dbReference type="ARBA" id="ARBA00009677"/>
    </source>
</evidence>
<dbReference type="InterPro" id="IPR037925">
    <property type="entry name" value="FlgE/F/G-like"/>
</dbReference>
<sequence>QSFGLAQVALASFTNNEGLQSEGGNVFSQTANSGEAVIGAAGTGDKGTIAASKLEASNVDLSRALTDLIVIQRGFQANSKTITTSDEMLNTLLQLKQ</sequence>
<comment type="subcellular location">
    <subcellularLocation>
        <location evidence="1 4">Bacterial flagellum basal body</location>
    </subcellularLocation>
</comment>
<dbReference type="PANTHER" id="PTHR30435:SF19">
    <property type="entry name" value="FLAGELLAR BASAL-BODY ROD PROTEIN FLGG"/>
    <property type="match status" value="1"/>
</dbReference>
<keyword evidence="3 4" id="KW-0975">Bacterial flagellum</keyword>
<keyword evidence="6" id="KW-0966">Cell projection</keyword>
<evidence type="ECO:0000256" key="4">
    <source>
        <dbReference type="RuleBase" id="RU362116"/>
    </source>
</evidence>
<dbReference type="InterPro" id="IPR010930">
    <property type="entry name" value="Flg_bb/hook_C_dom"/>
</dbReference>
<dbReference type="GO" id="GO:0009425">
    <property type="term" value="C:bacterial-type flagellum basal body"/>
    <property type="evidence" value="ECO:0007669"/>
    <property type="project" value="UniProtKB-SubCell"/>
</dbReference>
<feature type="domain" description="Flagellar basal-body/hook protein C-terminal" evidence="5">
    <location>
        <begin position="53"/>
        <end position="95"/>
    </location>
</feature>
<evidence type="ECO:0000313" key="6">
    <source>
        <dbReference type="EMBL" id="MBS5831213.1"/>
    </source>
</evidence>
<evidence type="ECO:0000313" key="7">
    <source>
        <dbReference type="Proteomes" id="UP000824019"/>
    </source>
</evidence>
<accession>A0A9E1FA12</accession>
<dbReference type="PANTHER" id="PTHR30435">
    <property type="entry name" value="FLAGELLAR PROTEIN"/>
    <property type="match status" value="1"/>
</dbReference>
<gene>
    <name evidence="6" type="ORF">KIC69_10400</name>
</gene>
<dbReference type="SUPFAM" id="SSF117143">
    <property type="entry name" value="Flagellar hook protein flgE"/>
    <property type="match status" value="1"/>
</dbReference>
<comment type="similarity">
    <text evidence="2 4">Belongs to the flagella basal body rod proteins family.</text>
</comment>
<dbReference type="EMBL" id="JAHAKR010000659">
    <property type="protein sequence ID" value="MBS5831213.1"/>
    <property type="molecule type" value="Genomic_DNA"/>
</dbReference>